<dbReference type="EMBL" id="MN739497">
    <property type="protein sequence ID" value="QHT08486.1"/>
    <property type="molecule type" value="Genomic_DNA"/>
</dbReference>
<accession>A0A6C0CUH3</accession>
<dbReference type="AlphaFoldDB" id="A0A6C0CUH3"/>
<reference evidence="1" key="1">
    <citation type="journal article" date="2020" name="Nature">
        <title>Giant virus diversity and host interactions through global metagenomics.</title>
        <authorList>
            <person name="Schulz F."/>
            <person name="Roux S."/>
            <person name="Paez-Espino D."/>
            <person name="Jungbluth S."/>
            <person name="Walsh D.A."/>
            <person name="Denef V.J."/>
            <person name="McMahon K.D."/>
            <person name="Konstantinidis K.T."/>
            <person name="Eloe-Fadrosh E.A."/>
            <person name="Kyrpides N.C."/>
            <person name="Woyke T."/>
        </authorList>
    </citation>
    <scope>NUCLEOTIDE SEQUENCE</scope>
    <source>
        <strain evidence="1">GVMAG-M-3300022752-66</strain>
    </source>
</reference>
<proteinExistence type="predicted"/>
<protein>
    <submittedName>
        <fullName evidence="1">Uncharacterized protein</fullName>
    </submittedName>
</protein>
<organism evidence="1">
    <name type="scientific">viral metagenome</name>
    <dbReference type="NCBI Taxonomy" id="1070528"/>
    <lineage>
        <taxon>unclassified sequences</taxon>
        <taxon>metagenomes</taxon>
        <taxon>organismal metagenomes</taxon>
    </lineage>
</organism>
<evidence type="ECO:0000313" key="1">
    <source>
        <dbReference type="EMBL" id="QHT08486.1"/>
    </source>
</evidence>
<sequence>MKDFIDRLPLDIVLQIIPYTYNLQDKNLLNDIINYKETRSLLLELYYKYWIIDAQSQDPEEDKNWLINDIIAYANNDKATMYGYVDNFYNIFKRNISLRTNDNIDKYIIHLYKKSAKTKINIFLGLLTIDERNDVVQQFYRKLN</sequence>
<name>A0A6C0CUH3_9ZZZZ</name>